<reference evidence="2 3" key="1">
    <citation type="journal article" date="2023" name="Sci. Data">
        <title>Genome assembly of the Korean intertidal mud-creeper Batillaria attramentaria.</title>
        <authorList>
            <person name="Patra A.K."/>
            <person name="Ho P.T."/>
            <person name="Jun S."/>
            <person name="Lee S.J."/>
            <person name="Kim Y."/>
            <person name="Won Y.J."/>
        </authorList>
    </citation>
    <scope>NUCLEOTIDE SEQUENCE [LARGE SCALE GENOMIC DNA]</scope>
    <source>
        <strain evidence="2">Wonlab-2016</strain>
    </source>
</reference>
<feature type="transmembrane region" description="Helical" evidence="1">
    <location>
        <begin position="107"/>
        <end position="127"/>
    </location>
</feature>
<feature type="non-terminal residue" evidence="2">
    <location>
        <position position="1"/>
    </location>
</feature>
<feature type="transmembrane region" description="Helical" evidence="1">
    <location>
        <begin position="83"/>
        <end position="101"/>
    </location>
</feature>
<evidence type="ECO:0000313" key="2">
    <source>
        <dbReference type="EMBL" id="KAK7474625.1"/>
    </source>
</evidence>
<dbReference type="AlphaFoldDB" id="A0ABD0JIQ8"/>
<accession>A0ABD0JIQ8</accession>
<feature type="transmembrane region" description="Helical" evidence="1">
    <location>
        <begin position="26"/>
        <end position="49"/>
    </location>
</feature>
<name>A0ABD0JIQ8_9CAEN</name>
<keyword evidence="1" id="KW-1133">Transmembrane helix</keyword>
<keyword evidence="1" id="KW-0812">Transmembrane</keyword>
<protein>
    <submittedName>
        <fullName evidence="2">Uncharacterized protein</fullName>
    </submittedName>
</protein>
<gene>
    <name evidence="2" type="ORF">BaRGS_00034104</name>
</gene>
<dbReference type="EMBL" id="JACVVK020000430">
    <property type="protein sequence ID" value="KAK7474625.1"/>
    <property type="molecule type" value="Genomic_DNA"/>
</dbReference>
<proteinExistence type="predicted"/>
<evidence type="ECO:0000313" key="3">
    <source>
        <dbReference type="Proteomes" id="UP001519460"/>
    </source>
</evidence>
<keyword evidence="1" id="KW-0472">Membrane</keyword>
<keyword evidence="3" id="KW-1185">Reference proteome</keyword>
<evidence type="ECO:0000256" key="1">
    <source>
        <dbReference type="SAM" id="Phobius"/>
    </source>
</evidence>
<organism evidence="2 3">
    <name type="scientific">Batillaria attramentaria</name>
    <dbReference type="NCBI Taxonomy" id="370345"/>
    <lineage>
        <taxon>Eukaryota</taxon>
        <taxon>Metazoa</taxon>
        <taxon>Spiralia</taxon>
        <taxon>Lophotrochozoa</taxon>
        <taxon>Mollusca</taxon>
        <taxon>Gastropoda</taxon>
        <taxon>Caenogastropoda</taxon>
        <taxon>Sorbeoconcha</taxon>
        <taxon>Cerithioidea</taxon>
        <taxon>Batillariidae</taxon>
        <taxon>Batillaria</taxon>
    </lineage>
</organism>
<dbReference type="Proteomes" id="UP001519460">
    <property type="component" value="Unassembled WGS sequence"/>
</dbReference>
<comment type="caution">
    <text evidence="2">The sequence shown here is derived from an EMBL/GenBank/DDBJ whole genome shotgun (WGS) entry which is preliminary data.</text>
</comment>
<sequence>TQDMNTLWRDLAGLSSDLVQAVTSELFYFAMIVGAIVGTVVPLILRLYLHDDPDATLVLLLRISAGIRRVLPDFSHTLGGYRYRRWLVLAGVVLIGVTFSRELLLCLVAVGSAVTGFLVGIKLCPVFF</sequence>